<name>A0ACB9H106_CICIN</name>
<organism evidence="1 2">
    <name type="scientific">Cichorium intybus</name>
    <name type="common">Chicory</name>
    <dbReference type="NCBI Taxonomy" id="13427"/>
    <lineage>
        <taxon>Eukaryota</taxon>
        <taxon>Viridiplantae</taxon>
        <taxon>Streptophyta</taxon>
        <taxon>Embryophyta</taxon>
        <taxon>Tracheophyta</taxon>
        <taxon>Spermatophyta</taxon>
        <taxon>Magnoliopsida</taxon>
        <taxon>eudicotyledons</taxon>
        <taxon>Gunneridae</taxon>
        <taxon>Pentapetalae</taxon>
        <taxon>asterids</taxon>
        <taxon>campanulids</taxon>
        <taxon>Asterales</taxon>
        <taxon>Asteraceae</taxon>
        <taxon>Cichorioideae</taxon>
        <taxon>Cichorieae</taxon>
        <taxon>Cichoriinae</taxon>
        <taxon>Cichorium</taxon>
    </lineage>
</organism>
<evidence type="ECO:0000313" key="1">
    <source>
        <dbReference type="EMBL" id="KAI3789227.1"/>
    </source>
</evidence>
<comment type="caution">
    <text evidence="1">The sequence shown here is derived from an EMBL/GenBank/DDBJ whole genome shotgun (WGS) entry which is preliminary data.</text>
</comment>
<gene>
    <name evidence="1" type="ORF">L2E82_02018</name>
</gene>
<sequence>MAYTESSRAKVRSVSAPRQRGHVEFSGGLKRYSVYRYGLNPGRLDRLGMPVGGLGYRESEISGGYWNYQYRPTTIAGGFYESGLYNLYSSVEINLEIHSNLQ</sequence>
<dbReference type="Proteomes" id="UP001055811">
    <property type="component" value="Linkage Group LG01"/>
</dbReference>
<accession>A0ACB9H106</accession>
<proteinExistence type="predicted"/>
<dbReference type="EMBL" id="CM042009">
    <property type="protein sequence ID" value="KAI3789227.1"/>
    <property type="molecule type" value="Genomic_DNA"/>
</dbReference>
<evidence type="ECO:0000313" key="2">
    <source>
        <dbReference type="Proteomes" id="UP001055811"/>
    </source>
</evidence>
<keyword evidence="2" id="KW-1185">Reference proteome</keyword>
<protein>
    <submittedName>
        <fullName evidence="1">Uncharacterized protein</fullName>
    </submittedName>
</protein>
<reference evidence="2" key="1">
    <citation type="journal article" date="2022" name="Mol. Ecol. Resour.">
        <title>The genomes of chicory, endive, great burdock and yacon provide insights into Asteraceae palaeo-polyploidization history and plant inulin production.</title>
        <authorList>
            <person name="Fan W."/>
            <person name="Wang S."/>
            <person name="Wang H."/>
            <person name="Wang A."/>
            <person name="Jiang F."/>
            <person name="Liu H."/>
            <person name="Zhao H."/>
            <person name="Xu D."/>
            <person name="Zhang Y."/>
        </authorList>
    </citation>
    <scope>NUCLEOTIDE SEQUENCE [LARGE SCALE GENOMIC DNA]</scope>
    <source>
        <strain evidence="2">cv. Punajuju</strain>
    </source>
</reference>
<reference evidence="1 2" key="2">
    <citation type="journal article" date="2022" name="Mol. Ecol. Resour.">
        <title>The genomes of chicory, endive, great burdock and yacon provide insights into Asteraceae paleo-polyploidization history and plant inulin production.</title>
        <authorList>
            <person name="Fan W."/>
            <person name="Wang S."/>
            <person name="Wang H."/>
            <person name="Wang A."/>
            <person name="Jiang F."/>
            <person name="Liu H."/>
            <person name="Zhao H."/>
            <person name="Xu D."/>
            <person name="Zhang Y."/>
        </authorList>
    </citation>
    <scope>NUCLEOTIDE SEQUENCE [LARGE SCALE GENOMIC DNA]</scope>
    <source>
        <strain evidence="2">cv. Punajuju</strain>
        <tissue evidence="1">Leaves</tissue>
    </source>
</reference>